<accession>A0A9P8E6E8</accession>
<dbReference type="EMBL" id="JAHFXF010000811">
    <property type="protein sequence ID" value="KAG9682208.1"/>
    <property type="molecule type" value="Genomic_DNA"/>
</dbReference>
<feature type="compositionally biased region" description="Polar residues" evidence="1">
    <location>
        <begin position="2138"/>
        <end position="2151"/>
    </location>
</feature>
<feature type="compositionally biased region" description="Polar residues" evidence="1">
    <location>
        <begin position="267"/>
        <end position="278"/>
    </location>
</feature>
<feature type="compositionally biased region" description="Polar residues" evidence="1">
    <location>
        <begin position="1955"/>
        <end position="1998"/>
    </location>
</feature>
<feature type="compositionally biased region" description="Low complexity" evidence="1">
    <location>
        <begin position="720"/>
        <end position="729"/>
    </location>
</feature>
<feature type="compositionally biased region" description="Low complexity" evidence="1">
    <location>
        <begin position="1802"/>
        <end position="1819"/>
    </location>
</feature>
<feature type="region of interest" description="Disordered" evidence="1">
    <location>
        <begin position="1748"/>
        <end position="2163"/>
    </location>
</feature>
<feature type="compositionally biased region" description="Polar residues" evidence="1">
    <location>
        <begin position="310"/>
        <end position="319"/>
    </location>
</feature>
<feature type="compositionally biased region" description="Polar residues" evidence="1">
    <location>
        <begin position="869"/>
        <end position="880"/>
    </location>
</feature>
<gene>
    <name evidence="2" type="ORF">KCU76_g13957</name>
</gene>
<feature type="compositionally biased region" description="Basic and acidic residues" evidence="1">
    <location>
        <begin position="1417"/>
        <end position="1426"/>
    </location>
</feature>
<feature type="compositionally biased region" description="Low complexity" evidence="1">
    <location>
        <begin position="169"/>
        <end position="205"/>
    </location>
</feature>
<evidence type="ECO:0000313" key="2">
    <source>
        <dbReference type="EMBL" id="KAG9682208.1"/>
    </source>
</evidence>
<feature type="compositionally biased region" description="Polar residues" evidence="1">
    <location>
        <begin position="1561"/>
        <end position="1570"/>
    </location>
</feature>
<comment type="caution">
    <text evidence="2">The sequence shown here is derived from an EMBL/GenBank/DDBJ whole genome shotgun (WGS) entry which is preliminary data.</text>
</comment>
<feature type="compositionally biased region" description="Polar residues" evidence="1">
    <location>
        <begin position="17"/>
        <end position="40"/>
    </location>
</feature>
<feature type="compositionally biased region" description="Polar residues" evidence="1">
    <location>
        <begin position="359"/>
        <end position="368"/>
    </location>
</feature>
<feature type="compositionally biased region" description="Basic and acidic residues" evidence="1">
    <location>
        <begin position="2021"/>
        <end position="2031"/>
    </location>
</feature>
<feature type="compositionally biased region" description="Low complexity" evidence="1">
    <location>
        <begin position="1775"/>
        <end position="1791"/>
    </location>
</feature>
<feature type="non-terminal residue" evidence="2">
    <location>
        <position position="2285"/>
    </location>
</feature>
<dbReference type="Proteomes" id="UP000779574">
    <property type="component" value="Unassembled WGS sequence"/>
</dbReference>
<reference evidence="2" key="2">
    <citation type="submission" date="2021-08" db="EMBL/GenBank/DDBJ databases">
        <authorList>
            <person name="Gostincar C."/>
            <person name="Sun X."/>
            <person name="Song Z."/>
            <person name="Gunde-Cimerman N."/>
        </authorList>
    </citation>
    <scope>NUCLEOTIDE SEQUENCE</scope>
    <source>
        <strain evidence="2">EXF-9911</strain>
    </source>
</reference>
<feature type="compositionally biased region" description="Polar residues" evidence="1">
    <location>
        <begin position="1150"/>
        <end position="1170"/>
    </location>
</feature>
<feature type="compositionally biased region" description="Polar residues" evidence="1">
    <location>
        <begin position="618"/>
        <end position="627"/>
    </location>
</feature>
<feature type="compositionally biased region" description="Low complexity" evidence="1">
    <location>
        <begin position="2248"/>
        <end position="2259"/>
    </location>
</feature>
<feature type="compositionally biased region" description="Basic and acidic residues" evidence="1">
    <location>
        <begin position="389"/>
        <end position="398"/>
    </location>
</feature>
<feature type="compositionally biased region" description="Basic and acidic residues" evidence="1">
    <location>
        <begin position="1"/>
        <end position="14"/>
    </location>
</feature>
<feature type="compositionally biased region" description="Polar residues" evidence="1">
    <location>
        <begin position="1588"/>
        <end position="1602"/>
    </location>
</feature>
<feature type="compositionally biased region" description="Basic and acidic residues" evidence="1">
    <location>
        <begin position="1210"/>
        <end position="1220"/>
    </location>
</feature>
<feature type="compositionally biased region" description="Polar residues" evidence="1">
    <location>
        <begin position="1925"/>
        <end position="1941"/>
    </location>
</feature>
<feature type="compositionally biased region" description="Basic residues" evidence="1">
    <location>
        <begin position="424"/>
        <end position="434"/>
    </location>
</feature>
<feature type="compositionally biased region" description="Low complexity" evidence="1">
    <location>
        <begin position="1999"/>
        <end position="2013"/>
    </location>
</feature>
<feature type="region of interest" description="Disordered" evidence="1">
    <location>
        <begin position="869"/>
        <end position="890"/>
    </location>
</feature>
<proteinExistence type="predicted"/>
<protein>
    <submittedName>
        <fullName evidence="2">Uncharacterized protein</fullName>
    </submittedName>
</protein>
<feature type="region of interest" description="Disordered" evidence="1">
    <location>
        <begin position="1"/>
        <end position="205"/>
    </location>
</feature>
<feature type="compositionally biased region" description="Low complexity" evidence="1">
    <location>
        <begin position="541"/>
        <end position="552"/>
    </location>
</feature>
<feature type="compositionally biased region" description="Polar residues" evidence="1">
    <location>
        <begin position="674"/>
        <end position="686"/>
    </location>
</feature>
<reference evidence="2" key="1">
    <citation type="journal article" date="2021" name="J Fungi (Basel)">
        <title>Virulence traits and population genomics of the black yeast Aureobasidium melanogenum.</title>
        <authorList>
            <person name="Cernosa A."/>
            <person name="Sun X."/>
            <person name="Gostincar C."/>
            <person name="Fang C."/>
            <person name="Gunde-Cimerman N."/>
            <person name="Song Z."/>
        </authorList>
    </citation>
    <scope>NUCLEOTIDE SEQUENCE</scope>
    <source>
        <strain evidence="2">EXF-9911</strain>
    </source>
</reference>
<feature type="compositionally biased region" description="Polar residues" evidence="1">
    <location>
        <begin position="455"/>
        <end position="468"/>
    </location>
</feature>
<feature type="compositionally biased region" description="Low complexity" evidence="1">
    <location>
        <begin position="1513"/>
        <end position="1537"/>
    </location>
</feature>
<feature type="region of interest" description="Disordered" evidence="1">
    <location>
        <begin position="1690"/>
        <end position="1720"/>
    </location>
</feature>
<feature type="region of interest" description="Disordered" evidence="1">
    <location>
        <begin position="1367"/>
        <end position="1389"/>
    </location>
</feature>
<feature type="region of interest" description="Disordered" evidence="1">
    <location>
        <begin position="262"/>
        <end position="281"/>
    </location>
</feature>
<feature type="region of interest" description="Disordered" evidence="1">
    <location>
        <begin position="1408"/>
        <end position="1602"/>
    </location>
</feature>
<feature type="region of interest" description="Disordered" evidence="1">
    <location>
        <begin position="497"/>
        <end position="829"/>
    </location>
</feature>
<feature type="compositionally biased region" description="Polar residues" evidence="1">
    <location>
        <begin position="1538"/>
        <end position="1551"/>
    </location>
</feature>
<feature type="compositionally biased region" description="Polar residues" evidence="1">
    <location>
        <begin position="2192"/>
        <end position="2215"/>
    </location>
</feature>
<feature type="compositionally biased region" description="Basic and acidic residues" evidence="1">
    <location>
        <begin position="1497"/>
        <end position="1509"/>
    </location>
</feature>
<feature type="compositionally biased region" description="Polar residues" evidence="1">
    <location>
        <begin position="2050"/>
        <end position="2069"/>
    </location>
</feature>
<evidence type="ECO:0000313" key="3">
    <source>
        <dbReference type="Proteomes" id="UP000779574"/>
    </source>
</evidence>
<feature type="compositionally biased region" description="Polar residues" evidence="1">
    <location>
        <begin position="572"/>
        <end position="586"/>
    </location>
</feature>
<name>A0A9P8E6E8_AURME</name>
<feature type="compositionally biased region" description="Low complexity" evidence="1">
    <location>
        <begin position="2228"/>
        <end position="2237"/>
    </location>
</feature>
<feature type="compositionally biased region" description="Polar residues" evidence="1">
    <location>
        <begin position="1223"/>
        <end position="1235"/>
    </location>
</feature>
<feature type="compositionally biased region" description="Polar residues" evidence="1">
    <location>
        <begin position="593"/>
        <end position="607"/>
    </location>
</feature>
<organism evidence="2 3">
    <name type="scientific">Aureobasidium melanogenum</name>
    <name type="common">Aureobasidium pullulans var. melanogenum</name>
    <dbReference type="NCBI Taxonomy" id="46634"/>
    <lineage>
        <taxon>Eukaryota</taxon>
        <taxon>Fungi</taxon>
        <taxon>Dikarya</taxon>
        <taxon>Ascomycota</taxon>
        <taxon>Pezizomycotina</taxon>
        <taxon>Dothideomycetes</taxon>
        <taxon>Dothideomycetidae</taxon>
        <taxon>Dothideales</taxon>
        <taxon>Saccotheciaceae</taxon>
        <taxon>Aureobasidium</taxon>
    </lineage>
</organism>
<feature type="compositionally biased region" description="Polar residues" evidence="1">
    <location>
        <begin position="2085"/>
        <end position="2129"/>
    </location>
</feature>
<feature type="region of interest" description="Disordered" evidence="1">
    <location>
        <begin position="2181"/>
        <end position="2285"/>
    </location>
</feature>
<feature type="compositionally biased region" description="Low complexity" evidence="1">
    <location>
        <begin position="406"/>
        <end position="421"/>
    </location>
</feature>
<feature type="region of interest" description="Disordered" evidence="1">
    <location>
        <begin position="222"/>
        <end position="248"/>
    </location>
</feature>
<evidence type="ECO:0000256" key="1">
    <source>
        <dbReference type="SAM" id="MobiDB-lite"/>
    </source>
</evidence>
<feature type="region of interest" description="Disordered" evidence="1">
    <location>
        <begin position="1104"/>
        <end position="1177"/>
    </location>
</feature>
<feature type="compositionally biased region" description="Basic and acidic residues" evidence="1">
    <location>
        <begin position="660"/>
        <end position="672"/>
    </location>
</feature>
<feature type="compositionally biased region" description="Acidic residues" evidence="1">
    <location>
        <begin position="55"/>
        <end position="70"/>
    </location>
</feature>
<feature type="compositionally biased region" description="Polar residues" evidence="1">
    <location>
        <begin position="1839"/>
        <end position="1850"/>
    </location>
</feature>
<feature type="compositionally biased region" description="Pro residues" evidence="1">
    <location>
        <begin position="110"/>
        <end position="127"/>
    </location>
</feature>
<sequence>MERPYQFSDDRDGARSPFNQQLLNPVTQPPATSFKTNVNRSKTRKWAEAKNYSYDGDDWGGYDPYDEYGSYDDKQDPLLPAASPRRNSFEAGEEVTAFSSGQQQQQQQSPPLPPAHITPTKPQPLQPAPQTQNDYGIRRDFSQIAHVPPPLKTNTSPQVVRERFPARKSSLQTSLPSSPAQPPQQFVAQEPVSPSADASVAANAGKSLPFIRPADIYKRMEEERLREQESNSQVESVPVRHEEHQGFTVESPILAKAIGADVAGTDPASQEQSTTASLGSALPAVSRVASGFGSEFWNASELSSSLNAADNFSPTTANTAPVEPAEANSVENASHELQDAVSQAFERRDDLSVPPTPISRDNSQSGRGSDTAGISPIMSRVPSAATAEAKARLADNRDMGPIAEESSLPGSPGSRPSSQQQTAVRRHTPTHSRHVSAESLSNSPARTPQLEYTKRLSTPMSAESTSMQAEEAGSPIDPPSKPMPVASVRVIAPSADYSRRESDIAADATSNSPIDTAEAANAARTHFLQTHERVKSPVIGSPIDRSPSPISRQGSPGPGRVRDLAGKYNELHTLSRSSSAMSFGSQKSDKMSLSRSGTFDSTTSETGDVTGDDKVVQSIEQTPSTRPEPTRGPSFRPHLPGEWVSYVGTLNMETPVAQEATRRSDEDARDDTQLDQSTPRQATFPSTEDFDPTPATIKQPLAHKDIQPKEPSPVDTLKNAGEALGAALLSSFGQNHGTRDFAQAEPQSPEEDAAGPRPSVGDVYLRPLMVDRKASSIASSVGPTPPTKDTPDGLNVPGSSGYFPPPTLRIDSDAMSPASDYSPADLESDRLRREIERSLTPQVHSENQQIRDQDALDAPATLRSLQKTEGLQTAEVQPRSNAPAVDAAPTALQPTNTATADLLGKRFSFERDASTSSLWGEVGEDVKRASYERPLSGVGLHVVNTNVSTSSESSASLVRENPAEAVEESADAPLQTVISSPLSIASSGTPAVVTRDETMSDTMVIPIAEVPVATEETREEQPLPAIPMETETPLAPSTTTNTTTAARVPTVREIMALKSVDERVNTYNSSREQIASMDTGLSNWLSSTLASHPEHAHVVADAANKPATTTATGGSIRYKPQPGNIMKMARKGLSGVTNREPSGSHAADPSQISSTVDRQNSNTPGRTASAQHGGVEKMQTKGKDLLHSAGMFGGKATVGAKGLFARAKGRLREGGSEKASGRATPSNAVLASPTSPDEPGSKANNRFSTAFGRLGSLSQSNAGASQPPTDGPQVVVSPTVGQPSASPSGNGDAYIAPWMDDKAGALDKDLVNERFKRIGLLPSPAFGGSMNSRDSNENIKATHENDDLMSQLEGATQPDELSKKLDNEASKAATTDVLAEPAAPSHVEETAFEPQAHLHAPALAADNAGPLAGSREITSEHPRPVEHTSNINRSPTRRPVPQKTITDVQPSSRRSSVSSFHPDDNDLAETSIPPKRSVSPLGVESTSQLPVAAEGIEPEKTREDLEPRPRIVSRSSLPSQQRPQSQSRQSSWQWKSSGTSLVGLNKNQGDATASPVKARSVSGQPVSSVPASRAESPISFLEMAPAQKQRSATTPGAYSSENVDAIPGARVEQPFTTAPQSLTVAPAPYEVGRMAPIVQSPVEMQGPWHNDQSNATMDPGPGAGPDAMYNQPGNMSSEQIIYEEPVNRTFSPTVMDPRQHDSEYQLPGVGPPEVTQGSRRSRFFMRSPVQSPVQVERINPNAVAFNHQRTFSGDEVPLTQSAQEKREKRRSGMFSALSRGSSFSGLSGLNSDGRQSRGNDVAQAGSQQQASAQQTSAAQKAREISGGSTRGNTLKKMQRSSTSAGTSNAPGTPDAEKKNKRFSRLGSIFGRSNSEAKKANKLVKSMPKTQTERVPEATVAARANNMSPQNIPPPPPMAMGYGVDNSMQSQQHWSEQLDQQSGAPPPPGGWYAPTSRRSSYHQDQQATLPQIQPTMSRRSSYQQDQQVNLSQIQPTISGQSWQSIQPPQQQHSPVMQPTRRLHSEGYRHEPRYTAPADYRSMSPSPLRGQRGSQQYDTTTPQNYQRTPSWTGGPRQQPPPGRNLPWGSTDQQQQGYFPQTTMSGSPVRQSPAHSPSHSRNASFGSMTNIQAAAPPLYRNPSSGALQRSSSPSMYGATQPYQVPMPAPTEAQLMSKTQQDWYPRYAIGSPGPPQQASTPGMYTRSYSNSRPGSSNANHGGFDDIPEAGYARPGSAGGMMMPPPPQPQSPQSPARGQQRRYYGNGGTMGPRPYPGQQQGDWQGSYRDV</sequence>
<feature type="compositionally biased region" description="Pro residues" evidence="1">
    <location>
        <begin position="2238"/>
        <end position="2247"/>
    </location>
</feature>
<feature type="region of interest" description="Disordered" evidence="1">
    <location>
        <begin position="307"/>
        <end position="484"/>
    </location>
</feature>
<feature type="region of interest" description="Disordered" evidence="1">
    <location>
        <begin position="1210"/>
        <end position="1247"/>
    </location>
</feature>